<name>A0A6L9XVB1_9MICO</name>
<sequence>MLLLALGLGAGLSAQEVAIIRAEDVTPTEGAVLVRVREGRVRTVPVLRRWEKTITRRAAALEATEHLLRPGRDGTGKNLISNFVARSANAAVHAQTQRMRSTWLVAQMSACTPLPELVEAAGVDSLEALTRYLRFVARAPIDVSTSRLRAA</sequence>
<evidence type="ECO:0000256" key="1">
    <source>
        <dbReference type="ARBA" id="ARBA00023172"/>
    </source>
</evidence>
<dbReference type="Gene3D" id="1.10.443.10">
    <property type="entry name" value="Intergrase catalytic core"/>
    <property type="match status" value="1"/>
</dbReference>
<dbReference type="GO" id="GO:0015074">
    <property type="term" value="P:DNA integration"/>
    <property type="evidence" value="ECO:0007669"/>
    <property type="project" value="InterPro"/>
</dbReference>
<protein>
    <recommendedName>
        <fullName evidence="4">Tyr recombinase domain-containing protein</fullName>
    </recommendedName>
</protein>
<evidence type="ECO:0000313" key="2">
    <source>
        <dbReference type="EMBL" id="NEN05313.1"/>
    </source>
</evidence>
<dbReference type="InterPro" id="IPR013762">
    <property type="entry name" value="Integrase-like_cat_sf"/>
</dbReference>
<reference evidence="2 3" key="1">
    <citation type="journal article" date="2014" name="J. Microbiol.">
        <title>Diaminobutyricibacter tongyongensis gen. nov., sp. nov. and Homoserinibacter gongjuensis gen. nov., sp. nov. belong to the family Microbacteriaceae.</title>
        <authorList>
            <person name="Kim S.J."/>
            <person name="Ahn J.H."/>
            <person name="Weon H.Y."/>
            <person name="Hamada M."/>
            <person name="Suzuki K."/>
            <person name="Kwon S.W."/>
        </authorList>
    </citation>
    <scope>NUCLEOTIDE SEQUENCE [LARGE SCALE GENOMIC DNA]</scope>
    <source>
        <strain evidence="2 3">NBRC 108724</strain>
    </source>
</reference>
<gene>
    <name evidence="2" type="ORF">G3T36_05460</name>
</gene>
<keyword evidence="1" id="KW-0233">DNA recombination</keyword>
<dbReference type="AlphaFoldDB" id="A0A6L9XVB1"/>
<dbReference type="GO" id="GO:0003677">
    <property type="term" value="F:DNA binding"/>
    <property type="evidence" value="ECO:0007669"/>
    <property type="project" value="InterPro"/>
</dbReference>
<proteinExistence type="predicted"/>
<organism evidence="2 3">
    <name type="scientific">Leifsonia tongyongensis</name>
    <dbReference type="NCBI Taxonomy" id="1268043"/>
    <lineage>
        <taxon>Bacteria</taxon>
        <taxon>Bacillati</taxon>
        <taxon>Actinomycetota</taxon>
        <taxon>Actinomycetes</taxon>
        <taxon>Micrococcales</taxon>
        <taxon>Microbacteriaceae</taxon>
        <taxon>Leifsonia</taxon>
    </lineage>
</organism>
<dbReference type="EMBL" id="JAAGWY010000001">
    <property type="protein sequence ID" value="NEN05313.1"/>
    <property type="molecule type" value="Genomic_DNA"/>
</dbReference>
<evidence type="ECO:0008006" key="4">
    <source>
        <dbReference type="Google" id="ProtNLM"/>
    </source>
</evidence>
<dbReference type="GO" id="GO:0006310">
    <property type="term" value="P:DNA recombination"/>
    <property type="evidence" value="ECO:0007669"/>
    <property type="project" value="UniProtKB-KW"/>
</dbReference>
<dbReference type="Proteomes" id="UP000474967">
    <property type="component" value="Unassembled WGS sequence"/>
</dbReference>
<dbReference type="RefSeq" id="WP_163288542.1">
    <property type="nucleotide sequence ID" value="NZ_JAAGWY010000001.1"/>
</dbReference>
<accession>A0A6L9XVB1</accession>
<comment type="caution">
    <text evidence="2">The sequence shown here is derived from an EMBL/GenBank/DDBJ whole genome shotgun (WGS) entry which is preliminary data.</text>
</comment>
<evidence type="ECO:0000313" key="3">
    <source>
        <dbReference type="Proteomes" id="UP000474967"/>
    </source>
</evidence>
<dbReference type="InterPro" id="IPR011010">
    <property type="entry name" value="DNA_brk_join_enz"/>
</dbReference>
<keyword evidence="3" id="KW-1185">Reference proteome</keyword>
<dbReference type="SUPFAM" id="SSF56349">
    <property type="entry name" value="DNA breaking-rejoining enzymes"/>
    <property type="match status" value="1"/>
</dbReference>